<dbReference type="RefSeq" id="XP_002110538.1">
    <property type="nucleotide sequence ID" value="XM_002110502.1"/>
</dbReference>
<dbReference type="CDD" id="cd03882">
    <property type="entry name" value="M28_nicalin_like"/>
    <property type="match status" value="1"/>
</dbReference>
<feature type="signal peptide" evidence="11">
    <location>
        <begin position="1"/>
        <end position="26"/>
    </location>
</feature>
<dbReference type="STRING" id="10228.B3RSM7"/>
<evidence type="ECO:0000256" key="1">
    <source>
        <dbReference type="ARBA" id="ARBA00004389"/>
    </source>
</evidence>
<evidence type="ECO:0000256" key="8">
    <source>
        <dbReference type="ARBA" id="ARBA00023180"/>
    </source>
</evidence>
<evidence type="ECO:0000256" key="10">
    <source>
        <dbReference type="SAM" id="Phobius"/>
    </source>
</evidence>
<keyword evidence="7 10" id="KW-0472">Membrane</keyword>
<dbReference type="FunFam" id="3.40.630.10:FF:000115">
    <property type="entry name" value="Nicalin-1"/>
    <property type="match status" value="1"/>
</dbReference>
<reference evidence="13 14" key="1">
    <citation type="journal article" date="2008" name="Nature">
        <title>The Trichoplax genome and the nature of placozoans.</title>
        <authorList>
            <person name="Srivastava M."/>
            <person name="Begovic E."/>
            <person name="Chapman J."/>
            <person name="Putnam N.H."/>
            <person name="Hellsten U."/>
            <person name="Kawashima T."/>
            <person name="Kuo A."/>
            <person name="Mitros T."/>
            <person name="Salamov A."/>
            <person name="Carpenter M.L."/>
            <person name="Signorovitch A.Y."/>
            <person name="Moreno M.A."/>
            <person name="Kamm K."/>
            <person name="Grimwood J."/>
            <person name="Schmutz J."/>
            <person name="Shapiro H."/>
            <person name="Grigoriev I.V."/>
            <person name="Buss L.W."/>
            <person name="Schierwater B."/>
            <person name="Dellaporta S.L."/>
            <person name="Rokhsar D.S."/>
        </authorList>
    </citation>
    <scope>NUCLEOTIDE SEQUENCE [LARGE SCALE GENOMIC DNA]</scope>
    <source>
        <strain evidence="13 14">Grell-BS-1999</strain>
    </source>
</reference>
<feature type="transmembrane region" description="Helical" evidence="10">
    <location>
        <begin position="490"/>
        <end position="516"/>
    </location>
</feature>
<dbReference type="GeneID" id="6751753"/>
<name>B3RSM7_TRIAD</name>
<dbReference type="GO" id="GO:0005789">
    <property type="term" value="C:endoplasmic reticulum membrane"/>
    <property type="evidence" value="ECO:0000318"/>
    <property type="project" value="GO_Central"/>
</dbReference>
<dbReference type="PANTHER" id="PTHR31826">
    <property type="entry name" value="NICALIN"/>
    <property type="match status" value="1"/>
</dbReference>
<protein>
    <recommendedName>
        <fullName evidence="9">BOS complex subunit NCLN</fullName>
    </recommendedName>
</protein>
<dbReference type="FunCoup" id="B3RSM7">
    <property type="interactions" value="1693"/>
</dbReference>
<dbReference type="InterPro" id="IPR007484">
    <property type="entry name" value="Peptidase_M28"/>
</dbReference>
<evidence type="ECO:0000256" key="4">
    <source>
        <dbReference type="ARBA" id="ARBA00022729"/>
    </source>
</evidence>
<comment type="subcellular location">
    <subcellularLocation>
        <location evidence="1">Endoplasmic reticulum membrane</location>
        <topology evidence="1">Single-pass membrane protein</topology>
    </subcellularLocation>
</comment>
<keyword evidence="5" id="KW-0256">Endoplasmic reticulum</keyword>
<evidence type="ECO:0000256" key="3">
    <source>
        <dbReference type="ARBA" id="ARBA00022692"/>
    </source>
</evidence>
<evidence type="ECO:0000256" key="2">
    <source>
        <dbReference type="ARBA" id="ARBA00007717"/>
    </source>
</evidence>
<feature type="chain" id="PRO_5002798253" description="BOS complex subunit NCLN" evidence="11">
    <location>
        <begin position="27"/>
        <end position="522"/>
    </location>
</feature>
<keyword evidence="8" id="KW-0325">Glycoprotein</keyword>
<dbReference type="Gene3D" id="3.40.630.10">
    <property type="entry name" value="Zn peptidases"/>
    <property type="match status" value="1"/>
</dbReference>
<dbReference type="Pfam" id="PF04389">
    <property type="entry name" value="Peptidase_M28"/>
    <property type="match status" value="1"/>
</dbReference>
<dbReference type="AlphaFoldDB" id="B3RSM7"/>
<dbReference type="InParanoid" id="B3RSM7"/>
<keyword evidence="4 11" id="KW-0732">Signal</keyword>
<dbReference type="HOGENOM" id="CLU_034102_2_0_1"/>
<dbReference type="PROSITE" id="PS51257">
    <property type="entry name" value="PROKAR_LIPOPROTEIN"/>
    <property type="match status" value="1"/>
</dbReference>
<evidence type="ECO:0000259" key="12">
    <source>
        <dbReference type="Pfam" id="PF04389"/>
    </source>
</evidence>
<evidence type="ECO:0000256" key="7">
    <source>
        <dbReference type="ARBA" id="ARBA00023136"/>
    </source>
</evidence>
<dbReference type="PhylomeDB" id="B3RSM7"/>
<dbReference type="Proteomes" id="UP000009022">
    <property type="component" value="Unassembled WGS sequence"/>
</dbReference>
<dbReference type="PROSITE" id="PS00018">
    <property type="entry name" value="EF_HAND_1"/>
    <property type="match status" value="1"/>
</dbReference>
<keyword evidence="6 10" id="KW-1133">Transmembrane helix</keyword>
<gene>
    <name evidence="13" type="ORF">TRIADDRAFT_22468</name>
</gene>
<feature type="transmembrane region" description="Helical" evidence="10">
    <location>
        <begin position="244"/>
        <end position="264"/>
    </location>
</feature>
<evidence type="ECO:0000313" key="14">
    <source>
        <dbReference type="Proteomes" id="UP000009022"/>
    </source>
</evidence>
<proteinExistence type="inferred from homology"/>
<dbReference type="OrthoDB" id="5913609at2759"/>
<dbReference type="InterPro" id="IPR016574">
    <property type="entry name" value="Nicalin"/>
</dbReference>
<evidence type="ECO:0000313" key="13">
    <source>
        <dbReference type="EMBL" id="EDV26542.1"/>
    </source>
</evidence>
<keyword evidence="3 10" id="KW-0812">Transmembrane</keyword>
<dbReference type="InterPro" id="IPR018247">
    <property type="entry name" value="EF_Hand_1_Ca_BS"/>
</dbReference>
<evidence type="ECO:0000256" key="6">
    <source>
        <dbReference type="ARBA" id="ARBA00022989"/>
    </source>
</evidence>
<keyword evidence="14" id="KW-1185">Reference proteome</keyword>
<dbReference type="SUPFAM" id="SSF53187">
    <property type="entry name" value="Zn-dependent exopeptidases"/>
    <property type="match status" value="1"/>
</dbReference>
<evidence type="ECO:0000256" key="9">
    <source>
        <dbReference type="ARBA" id="ARBA00034873"/>
    </source>
</evidence>
<organism evidence="13 14">
    <name type="scientific">Trichoplax adhaerens</name>
    <name type="common">Trichoplax reptans</name>
    <dbReference type="NCBI Taxonomy" id="10228"/>
    <lineage>
        <taxon>Eukaryota</taxon>
        <taxon>Metazoa</taxon>
        <taxon>Placozoa</taxon>
        <taxon>Uniplacotomia</taxon>
        <taxon>Trichoplacea</taxon>
        <taxon>Trichoplacidae</taxon>
        <taxon>Trichoplax</taxon>
    </lineage>
</organism>
<dbReference type="EMBL" id="DS985243">
    <property type="protein sequence ID" value="EDV26542.1"/>
    <property type="molecule type" value="Genomic_DNA"/>
</dbReference>
<dbReference type="OMA" id="WSTSRHC"/>
<comment type="similarity">
    <text evidence="2">Belongs to the nicastrin family.</text>
</comment>
<accession>B3RSM7</accession>
<feature type="domain" description="Peptidase M28" evidence="12">
    <location>
        <begin position="203"/>
        <end position="372"/>
    </location>
</feature>
<dbReference type="GO" id="GO:0009966">
    <property type="term" value="P:regulation of signal transduction"/>
    <property type="evidence" value="ECO:0000318"/>
    <property type="project" value="GO_Central"/>
</dbReference>
<dbReference type="KEGG" id="tad:TRIADDRAFT_22468"/>
<evidence type="ECO:0000256" key="11">
    <source>
        <dbReference type="SAM" id="SignalP"/>
    </source>
</evidence>
<dbReference type="eggNOG" id="KOG2526">
    <property type="taxonomic scope" value="Eukaryota"/>
</dbReference>
<evidence type="ECO:0000256" key="5">
    <source>
        <dbReference type="ARBA" id="ARBA00022824"/>
    </source>
</evidence>
<sequence length="522" mass="58985">MSWTKTLTAFLTAVVIVMSCMTPCDGSYAFQAFRMQQYQLHGVSYGCKSALVNMEVRLANSDLILRRCIFIRIADLTIDKFQALINNGAGAIVVLLPSEFYTSPMENRKDWLELEHQIMEEEVPVPVYFTVEDANLTSIYTEIQQSADATSGSTAIAAILDSVASFGYQIYSDGKESKPDSDAKLVNFYGKLIGFGIEEQLPTIAFVTHYDSFGIAPGLAYGYDTNGSGVVALLELARLFSRFYLLRSMIVYNLLFVLTAGGNFNYHGTKKWIEEELDSADSNLLTDVDYVVCIDSIGRSENLHLHVSKPPKEDTAGYALVKEFKQTAEMLGINFTMIHKKINLGEDLLSWEHERFSLRRLPAGTISHFNHHVDKGRRTISDTRFEANVDIIEKNVKFIGESVARYIFNLSSQSLHRDFIETWMHQLTKQPRGAQLFGKDHNLLNAFEQVMTAHLKDVKKIIMRPDKKDPEFIFYDSSLMQLHAYRVKPALFDLFLAVGIAAYVGIVYLIVQVILITKYITP</sequence>
<dbReference type="CTD" id="6751753"/>